<feature type="signal peptide" evidence="2">
    <location>
        <begin position="1"/>
        <end position="17"/>
    </location>
</feature>
<evidence type="ECO:0000313" key="4">
    <source>
        <dbReference type="Proteomes" id="UP000815677"/>
    </source>
</evidence>
<keyword evidence="2" id="KW-0732">Signal</keyword>
<keyword evidence="4" id="KW-1185">Reference proteome</keyword>
<evidence type="ECO:0000256" key="2">
    <source>
        <dbReference type="SAM" id="SignalP"/>
    </source>
</evidence>
<feature type="region of interest" description="Disordered" evidence="1">
    <location>
        <begin position="249"/>
        <end position="297"/>
    </location>
</feature>
<dbReference type="EMBL" id="DF849148">
    <property type="protein sequence ID" value="GAT55852.1"/>
    <property type="molecule type" value="Genomic_DNA"/>
</dbReference>
<evidence type="ECO:0000313" key="3">
    <source>
        <dbReference type="EMBL" id="GAT55852.1"/>
    </source>
</evidence>
<proteinExistence type="predicted"/>
<dbReference type="Proteomes" id="UP000815677">
    <property type="component" value="Unassembled WGS sequence"/>
</dbReference>
<sequence length="297" mass="32954">MPVLSSIIAACLLPSHSQMPSWNDGESRAWITIAGVETDEYDIQVNEDSRTVTCWIASELGKLRTLRCTGRIARYLATSTQKSMWMVFPAMEFSIVKRTHGGPCSMVKDRARDATHFRMFTFSSVELSDDDELLEQTPNSELGVIKLEIWQISIGNPLESSKMAEVSTGRVHERSKRGVSQQVKSELPRAQIFSLGSHVVSKARRSGDSEGSKAQLGNGEDWTVSLRDSEARRLRAQLEAVEAKLVLKKGDKKPRIKTEATSPSASADSIDLTQPRHKRVKRDTSTLSAPPEVIDLT</sequence>
<protein>
    <submittedName>
        <fullName evidence="3">Uncharacterized protein</fullName>
    </submittedName>
</protein>
<gene>
    <name evidence="3" type="ORF">MCHLO_12577</name>
</gene>
<feature type="chain" id="PRO_5047123503" evidence="2">
    <location>
        <begin position="18"/>
        <end position="297"/>
    </location>
</feature>
<name>A0ABQ0LZ72_MYCCL</name>
<organism evidence="3 4">
    <name type="scientific">Mycena chlorophos</name>
    <name type="common">Agaric fungus</name>
    <name type="synonym">Agaricus chlorophos</name>
    <dbReference type="NCBI Taxonomy" id="658473"/>
    <lineage>
        <taxon>Eukaryota</taxon>
        <taxon>Fungi</taxon>
        <taxon>Dikarya</taxon>
        <taxon>Basidiomycota</taxon>
        <taxon>Agaricomycotina</taxon>
        <taxon>Agaricomycetes</taxon>
        <taxon>Agaricomycetidae</taxon>
        <taxon>Agaricales</taxon>
        <taxon>Marasmiineae</taxon>
        <taxon>Mycenaceae</taxon>
        <taxon>Mycena</taxon>
    </lineage>
</organism>
<accession>A0ABQ0LZ72</accession>
<reference evidence="3" key="1">
    <citation type="submission" date="2014-09" db="EMBL/GenBank/DDBJ databases">
        <title>Genome sequence of the luminous mushroom Mycena chlorophos for searching fungal bioluminescence genes.</title>
        <authorList>
            <person name="Tanaka Y."/>
            <person name="Kasuga D."/>
            <person name="Oba Y."/>
            <person name="Hase S."/>
            <person name="Sato K."/>
            <person name="Oba Y."/>
            <person name="Sakakibara Y."/>
        </authorList>
    </citation>
    <scope>NUCLEOTIDE SEQUENCE</scope>
</reference>
<evidence type="ECO:0000256" key="1">
    <source>
        <dbReference type="SAM" id="MobiDB-lite"/>
    </source>
</evidence>